<evidence type="ECO:0000256" key="2">
    <source>
        <dbReference type="ARBA" id="ARBA00004401"/>
    </source>
</evidence>
<evidence type="ECO:0000256" key="1">
    <source>
        <dbReference type="ARBA" id="ARBA00000677"/>
    </source>
</evidence>
<keyword evidence="7" id="KW-1133">Transmembrane helix</keyword>
<keyword evidence="10" id="KW-1185">Reference proteome</keyword>
<dbReference type="Pfam" id="PF10502">
    <property type="entry name" value="Peptidase_S26"/>
    <property type="match status" value="1"/>
</dbReference>
<keyword evidence="7" id="KW-0472">Membrane</keyword>
<evidence type="ECO:0000256" key="7">
    <source>
        <dbReference type="RuleBase" id="RU362042"/>
    </source>
</evidence>
<dbReference type="NCBIfam" id="TIGR02227">
    <property type="entry name" value="sigpep_I_bact"/>
    <property type="match status" value="1"/>
</dbReference>
<comment type="catalytic activity">
    <reaction evidence="1 7">
        <text>Cleavage of hydrophobic, N-terminal signal or leader sequences from secreted and periplasmic proteins.</text>
        <dbReference type="EC" id="3.4.21.89"/>
    </reaction>
</comment>
<evidence type="ECO:0000256" key="6">
    <source>
        <dbReference type="PIRSR" id="PIRSR600223-1"/>
    </source>
</evidence>
<dbReference type="InterPro" id="IPR019533">
    <property type="entry name" value="Peptidase_S26"/>
</dbReference>
<dbReference type="PANTHER" id="PTHR43390:SF1">
    <property type="entry name" value="CHLOROPLAST PROCESSING PEPTIDASE"/>
    <property type="match status" value="1"/>
</dbReference>
<comment type="subcellular location">
    <subcellularLocation>
        <location evidence="2">Cell membrane</location>
        <topology evidence="2">Single-pass type II membrane protein</topology>
    </subcellularLocation>
    <subcellularLocation>
        <location evidence="7">Membrane</location>
        <topology evidence="7">Single-pass type II membrane protein</topology>
    </subcellularLocation>
</comment>
<dbReference type="GO" id="GO:0004252">
    <property type="term" value="F:serine-type endopeptidase activity"/>
    <property type="evidence" value="ECO:0007669"/>
    <property type="project" value="InterPro"/>
</dbReference>
<dbReference type="InterPro" id="IPR000223">
    <property type="entry name" value="Pept_S26A_signal_pept_1"/>
</dbReference>
<evidence type="ECO:0000256" key="4">
    <source>
        <dbReference type="ARBA" id="ARBA00013208"/>
    </source>
</evidence>
<evidence type="ECO:0000256" key="3">
    <source>
        <dbReference type="ARBA" id="ARBA00009370"/>
    </source>
</evidence>
<dbReference type="RefSeq" id="WP_103953148.1">
    <property type="nucleotide sequence ID" value="NZ_FNUL01000012.1"/>
</dbReference>
<organism evidence="9 10">
    <name type="scientific">Lachnospira multipara</name>
    <dbReference type="NCBI Taxonomy" id="28051"/>
    <lineage>
        <taxon>Bacteria</taxon>
        <taxon>Bacillati</taxon>
        <taxon>Bacillota</taxon>
        <taxon>Clostridia</taxon>
        <taxon>Lachnospirales</taxon>
        <taxon>Lachnospiraceae</taxon>
        <taxon>Lachnospira</taxon>
    </lineage>
</organism>
<dbReference type="SUPFAM" id="SSF51306">
    <property type="entry name" value="LexA/Signal peptidase"/>
    <property type="match status" value="1"/>
</dbReference>
<evidence type="ECO:0000313" key="10">
    <source>
        <dbReference type="Proteomes" id="UP000236726"/>
    </source>
</evidence>
<dbReference type="InterPro" id="IPR036286">
    <property type="entry name" value="LexA/Signal_pep-like_sf"/>
</dbReference>
<gene>
    <name evidence="9" type="ORF">SAMN05216537_11299</name>
</gene>
<dbReference type="PANTHER" id="PTHR43390">
    <property type="entry name" value="SIGNAL PEPTIDASE I"/>
    <property type="match status" value="1"/>
</dbReference>
<name>A0A1H5VU60_9FIRM</name>
<dbReference type="GO" id="GO:0009003">
    <property type="term" value="F:signal peptidase activity"/>
    <property type="evidence" value="ECO:0007669"/>
    <property type="project" value="UniProtKB-EC"/>
</dbReference>
<proteinExistence type="inferred from homology"/>
<reference evidence="9 10" key="1">
    <citation type="submission" date="2016-10" db="EMBL/GenBank/DDBJ databases">
        <authorList>
            <person name="de Groot N.N."/>
        </authorList>
    </citation>
    <scope>NUCLEOTIDE SEQUENCE [LARGE SCALE GENOMIC DNA]</scope>
    <source>
        <strain evidence="9 10">D15d</strain>
    </source>
</reference>
<sequence>MTDKLKRILLVIITVVITAVIYMNIPFTLSFVSGKSMYPQFDDNDVVLCKRLYTKEQVRENITYGDVVVAKISGSYGPYLIKRVVGLPGDRIRIIDGQLYVNDSLLDLGIVFDDMVQTGDALSNQKEIVVPDNSYFLLGDNRNNSSDSREYGTFDEIKFKVLKKLF</sequence>
<dbReference type="InterPro" id="IPR019757">
    <property type="entry name" value="Pept_S26A_signal_pept_1_Lys-AS"/>
</dbReference>
<feature type="domain" description="Peptidase S26" evidence="8">
    <location>
        <begin position="6"/>
        <end position="156"/>
    </location>
</feature>
<comment type="similarity">
    <text evidence="3 7">Belongs to the peptidase S26 family.</text>
</comment>
<evidence type="ECO:0000313" key="9">
    <source>
        <dbReference type="EMBL" id="SEF90770.1"/>
    </source>
</evidence>
<dbReference type="GO" id="GO:0005886">
    <property type="term" value="C:plasma membrane"/>
    <property type="evidence" value="ECO:0007669"/>
    <property type="project" value="UniProtKB-SubCell"/>
</dbReference>
<dbReference type="PRINTS" id="PR00727">
    <property type="entry name" value="LEADERPTASE"/>
</dbReference>
<feature type="active site" evidence="6">
    <location>
        <position position="82"/>
    </location>
</feature>
<dbReference type="EC" id="3.4.21.89" evidence="4 7"/>
<dbReference type="EMBL" id="FNUL01000012">
    <property type="protein sequence ID" value="SEF90770.1"/>
    <property type="molecule type" value="Genomic_DNA"/>
</dbReference>
<feature type="transmembrane region" description="Helical" evidence="7">
    <location>
        <begin position="7"/>
        <end position="25"/>
    </location>
</feature>
<protein>
    <recommendedName>
        <fullName evidence="4 7">Signal peptidase I</fullName>
        <ecNumber evidence="4 7">3.4.21.89</ecNumber>
    </recommendedName>
</protein>
<evidence type="ECO:0000259" key="8">
    <source>
        <dbReference type="Pfam" id="PF10502"/>
    </source>
</evidence>
<dbReference type="CDD" id="cd06530">
    <property type="entry name" value="S26_SPase_I"/>
    <property type="match status" value="1"/>
</dbReference>
<accession>A0A1H5VU60</accession>
<dbReference type="Gene3D" id="2.10.109.10">
    <property type="entry name" value="Umud Fragment, subunit A"/>
    <property type="match status" value="1"/>
</dbReference>
<dbReference type="GO" id="GO:0006465">
    <property type="term" value="P:signal peptide processing"/>
    <property type="evidence" value="ECO:0007669"/>
    <property type="project" value="InterPro"/>
</dbReference>
<dbReference type="Proteomes" id="UP000236726">
    <property type="component" value="Unassembled WGS sequence"/>
</dbReference>
<keyword evidence="7" id="KW-0812">Transmembrane</keyword>
<dbReference type="AlphaFoldDB" id="A0A1H5VU60"/>
<evidence type="ECO:0000256" key="5">
    <source>
        <dbReference type="ARBA" id="ARBA00022801"/>
    </source>
</evidence>
<feature type="active site" evidence="6">
    <location>
        <position position="36"/>
    </location>
</feature>
<keyword evidence="5 7" id="KW-0378">Hydrolase</keyword>
<dbReference type="PROSITE" id="PS00760">
    <property type="entry name" value="SPASE_I_2"/>
    <property type="match status" value="1"/>
</dbReference>
<keyword evidence="7" id="KW-0645">Protease</keyword>